<feature type="compositionally biased region" description="Low complexity" evidence="12">
    <location>
        <begin position="73"/>
        <end position="85"/>
    </location>
</feature>
<gene>
    <name evidence="16" type="primary">sf3b1</name>
</gene>
<feature type="compositionally biased region" description="Polar residues" evidence="12">
    <location>
        <begin position="51"/>
        <end position="60"/>
    </location>
</feature>
<feature type="compositionally biased region" description="Polar residues" evidence="12">
    <location>
        <begin position="195"/>
        <end position="205"/>
    </location>
</feature>
<feature type="domain" description="Phosphatase PP2A regulatory subunit A/Splicing factor 3B subunit 1-like HEAT repeat" evidence="14">
    <location>
        <begin position="939"/>
        <end position="1011"/>
    </location>
</feature>
<dbReference type="Proteomes" id="UP000515152">
    <property type="component" value="Chromosome 2"/>
</dbReference>
<dbReference type="OrthoDB" id="438939at2759"/>
<dbReference type="GO" id="GO:0003729">
    <property type="term" value="F:mRNA binding"/>
    <property type="evidence" value="ECO:0007669"/>
    <property type="project" value="InterPro"/>
</dbReference>
<dbReference type="GO" id="GO:0000245">
    <property type="term" value="P:spliceosomal complex assembly"/>
    <property type="evidence" value="ECO:0007669"/>
    <property type="project" value="InterPro"/>
</dbReference>
<evidence type="ECO:0000256" key="12">
    <source>
        <dbReference type="SAM" id="MobiDB-lite"/>
    </source>
</evidence>
<dbReference type="InterPro" id="IPR016024">
    <property type="entry name" value="ARM-type_fold"/>
</dbReference>
<feature type="region of interest" description="Disordered" evidence="12">
    <location>
        <begin position="1"/>
        <end position="229"/>
    </location>
</feature>
<dbReference type="Pfam" id="PF08920">
    <property type="entry name" value="SF3b1"/>
    <property type="match status" value="1"/>
</dbReference>
<dbReference type="GO" id="GO:0000785">
    <property type="term" value="C:chromatin"/>
    <property type="evidence" value="ECO:0007669"/>
    <property type="project" value="UniProtKB-ARBA"/>
</dbReference>
<evidence type="ECO:0000256" key="4">
    <source>
        <dbReference type="ARBA" id="ARBA00022728"/>
    </source>
</evidence>
<dbReference type="InterPro" id="IPR011989">
    <property type="entry name" value="ARM-like"/>
</dbReference>
<feature type="coiled-coil region" evidence="11">
    <location>
        <begin position="700"/>
        <end position="727"/>
    </location>
</feature>
<keyword evidence="5" id="KW-0677">Repeat</keyword>
<keyword evidence="15" id="KW-1185">Reference proteome</keyword>
<sequence length="1157" mass="129648">MDVMREQHLSKEEKEIRLQMAEKAKSGDLKVVNGSGKEAPAKRKRRWDQTAEPTTPSNGTPKKMSSWDQADAGGETPGHTPGHTPSNSRWDETPGRPKGSETPGATPSSRMWEPTPSHTPAGAATPGRDATPGHGGTTPSARKNRWDETPKTERETPGHGSGWAETPRTDRGDESVGETPTPGASKRKSRWDETPASQMGSSTPLLTPGKTPIGTPAMHMATPTPGHLMSMTPEQLQAWRWEREIDERNRPLTDDELDAMFPEGYKVLPPPAGYVPIRTPARKLSATPTPIGGMTGFHMQTEDRSMKQISDQPSGNLPFLKPDDIQYFDKLLVEVDESTLSPEEQKERKIMKLLLKIKNGTPPMRKAALRQITDKAREFGAGPLFNQILPLLMSPTLEDQERHLLVKVIDRILYKLDDLVRPYVHKILVVIEPLLIDEDYYARVEGREIISNLAKAAGLATMISTMRPDIDNMDEYVRNTTARAFAVVASALGIPSLLPFLKAVCKSKKSWQARHTGIKIVQQIAILMGCAILPHLRSLVEIIEHGLVDEQQKVRTISALAIAALAEAATPYGIESFDSVLKPLWKGIRQHRGKGLAAFLKAIGYLIPLMDAEYANYYTREVMLILIREFQSPDEEMKKIVLKVVKQCCGTDGVEANYIKTEILPPFFKHFWQHRMALDRRNYRQLVDTTVELANKVGAAEIISRIVDDLKDEAEQYRKMVMETIEKIMGNLGAADIDHKLEEQLIDGILYAFQEQTTEDSVMLNGFGTVVNALGKRVKPYLPQICGTVLWRLNNKSAKVRQQAADLISRTAVVMKTCQEEKLMGHLGVVLYEYLGEEYPEVLGSILGALKAIVNVIGMHKMTPPIKDLLPRLTPILKNRHEKVQENCIDLVGRIADRGAEYVSAREWMRICFELLELLKAHKKAIRRATVNTFGYIAKAIGPHDVLATLLNNLKVQERQNRVCTTVAIAIVAETCSPFTVLPALMNEYRVPELNVQNGVLKSLSFLFEYIGEMGKDYIYAVTPLLEDALMDRDLVHRQTASAVVQHMSLGVYGFGCEDSLNHLLNYVWPNVFETSPHVIQAVMGALEGLRVAIGPCRMLQYCLQGLFHPARKVRDVYWKIYNSIYIGSQDALIAHYPLVYNDEKNPFVRFELEYFM</sequence>
<keyword evidence="3" id="KW-0507">mRNA processing</keyword>
<dbReference type="SUPFAM" id="SSF48371">
    <property type="entry name" value="ARM repeat"/>
    <property type="match status" value="1"/>
</dbReference>
<evidence type="ECO:0000256" key="7">
    <source>
        <dbReference type="ARBA" id="ARBA00023242"/>
    </source>
</evidence>
<dbReference type="Pfam" id="PF22646">
    <property type="entry name" value="PPP2R1A-like_HEAT"/>
    <property type="match status" value="1"/>
</dbReference>
<evidence type="ECO:0000256" key="9">
    <source>
        <dbReference type="ARBA" id="ARBA00076941"/>
    </source>
</evidence>
<feature type="compositionally biased region" description="Basic and acidic residues" evidence="12">
    <location>
        <begin position="1"/>
        <end position="28"/>
    </location>
</feature>
<protein>
    <recommendedName>
        <fullName evidence="8">Splicing factor 3B subunit 1</fullName>
    </recommendedName>
    <alternativeName>
        <fullName evidence="9">Pre-mRNA-splicing factor SF3b 155 kDa subunit</fullName>
    </alternativeName>
    <alternativeName>
        <fullName evidence="10">Spliceosome-associated protein 155</fullName>
    </alternativeName>
</protein>
<dbReference type="PANTHER" id="PTHR12097">
    <property type="entry name" value="SPLICING FACTOR 3B, SUBUNIT 1-RELATED"/>
    <property type="match status" value="1"/>
</dbReference>
<dbReference type="GO" id="GO:0005686">
    <property type="term" value="C:U2 snRNP"/>
    <property type="evidence" value="ECO:0007669"/>
    <property type="project" value="UniProtKB-ARBA"/>
</dbReference>
<evidence type="ECO:0000256" key="2">
    <source>
        <dbReference type="ARBA" id="ARBA00005754"/>
    </source>
</evidence>
<evidence type="ECO:0000313" key="16">
    <source>
        <dbReference type="RefSeq" id="XP_012682007.1"/>
    </source>
</evidence>
<dbReference type="Gene3D" id="1.25.10.10">
    <property type="entry name" value="Leucine-rich Repeat Variant"/>
    <property type="match status" value="2"/>
</dbReference>
<evidence type="ECO:0000256" key="1">
    <source>
        <dbReference type="ARBA" id="ARBA00004324"/>
    </source>
</evidence>
<evidence type="ECO:0000256" key="8">
    <source>
        <dbReference type="ARBA" id="ARBA00070532"/>
    </source>
</evidence>
<keyword evidence="11" id="KW-0175">Coiled coil</keyword>
<evidence type="ECO:0000259" key="13">
    <source>
        <dbReference type="Pfam" id="PF08920"/>
    </source>
</evidence>
<name>A0A6P3VV03_CLUHA</name>
<dbReference type="FunFam" id="1.25.10.10:FF:000088">
    <property type="entry name" value="Splicing factor 3b, subunit 1"/>
    <property type="match status" value="1"/>
</dbReference>
<dbReference type="GeneID" id="105899381"/>
<dbReference type="AlphaFoldDB" id="A0A6P3VV03"/>
<evidence type="ECO:0000256" key="11">
    <source>
        <dbReference type="SAM" id="Coils"/>
    </source>
</evidence>
<dbReference type="GO" id="GO:0016607">
    <property type="term" value="C:nuclear speck"/>
    <property type="evidence" value="ECO:0007669"/>
    <property type="project" value="UniProtKB-SubCell"/>
</dbReference>
<evidence type="ECO:0000256" key="6">
    <source>
        <dbReference type="ARBA" id="ARBA00023187"/>
    </source>
</evidence>
<comment type="subcellular location">
    <subcellularLocation>
        <location evidence="1">Nucleus speckle</location>
    </subcellularLocation>
</comment>
<feature type="compositionally biased region" description="Basic and acidic residues" evidence="12">
    <location>
        <begin position="89"/>
        <end position="99"/>
    </location>
</feature>
<evidence type="ECO:0000259" key="14">
    <source>
        <dbReference type="Pfam" id="PF22646"/>
    </source>
</evidence>
<feature type="domain" description="Splicing factor 3B subunit 1" evidence="13">
    <location>
        <begin position="182"/>
        <end position="304"/>
    </location>
</feature>
<evidence type="ECO:0000256" key="5">
    <source>
        <dbReference type="ARBA" id="ARBA00022737"/>
    </source>
</evidence>
<dbReference type="InterPro" id="IPR054573">
    <property type="entry name" value="PP2A/SF3B1-like_HEAT"/>
</dbReference>
<dbReference type="FunFam" id="1.25.10.10:FF:000810">
    <property type="entry name" value="Splicing factor 3B subunit 1"/>
    <property type="match status" value="1"/>
</dbReference>
<evidence type="ECO:0000256" key="3">
    <source>
        <dbReference type="ARBA" id="ARBA00022664"/>
    </source>
</evidence>
<proteinExistence type="inferred from homology"/>
<dbReference type="CTD" id="23451"/>
<reference evidence="16" key="1">
    <citation type="submission" date="2025-08" db="UniProtKB">
        <authorList>
            <consortium name="RefSeq"/>
        </authorList>
    </citation>
    <scope>IDENTIFICATION</scope>
</reference>
<keyword evidence="4" id="KW-0747">Spliceosome</keyword>
<accession>A0A6P3VV03</accession>
<dbReference type="RefSeq" id="XP_012682007.1">
    <property type="nucleotide sequence ID" value="XM_012826553.3"/>
</dbReference>
<feature type="compositionally biased region" description="Basic and acidic residues" evidence="12">
    <location>
        <begin position="144"/>
        <end position="157"/>
    </location>
</feature>
<evidence type="ECO:0000256" key="10">
    <source>
        <dbReference type="ARBA" id="ARBA00083579"/>
    </source>
</evidence>
<keyword evidence="7" id="KW-0539">Nucleus</keyword>
<comment type="similarity">
    <text evidence="2">Belongs to the SF3B1 family.</text>
</comment>
<dbReference type="InterPro" id="IPR038737">
    <property type="entry name" value="SF3b_su1-like"/>
</dbReference>
<organism evidence="15 16">
    <name type="scientific">Clupea harengus</name>
    <name type="common">Atlantic herring</name>
    <dbReference type="NCBI Taxonomy" id="7950"/>
    <lineage>
        <taxon>Eukaryota</taxon>
        <taxon>Metazoa</taxon>
        <taxon>Chordata</taxon>
        <taxon>Craniata</taxon>
        <taxon>Vertebrata</taxon>
        <taxon>Euteleostomi</taxon>
        <taxon>Actinopterygii</taxon>
        <taxon>Neopterygii</taxon>
        <taxon>Teleostei</taxon>
        <taxon>Clupei</taxon>
        <taxon>Clupeiformes</taxon>
        <taxon>Clupeoidei</taxon>
        <taxon>Clupeidae</taxon>
        <taxon>Clupea</taxon>
    </lineage>
</organism>
<dbReference type="InterPro" id="IPR015016">
    <property type="entry name" value="SF3b_su1"/>
</dbReference>
<dbReference type="FunFam" id="1.25.10.10:FF:000303">
    <property type="entry name" value="splicing factor 3B subunit 1"/>
    <property type="match status" value="1"/>
</dbReference>
<keyword evidence="6" id="KW-0508">mRNA splicing</keyword>
<evidence type="ECO:0000313" key="15">
    <source>
        <dbReference type="Proteomes" id="UP000515152"/>
    </source>
</evidence>
<dbReference type="GO" id="GO:0005681">
    <property type="term" value="C:spliceosomal complex"/>
    <property type="evidence" value="ECO:0007669"/>
    <property type="project" value="UniProtKB-KW"/>
</dbReference>